<protein>
    <submittedName>
        <fullName evidence="6">TipAS antibiotic-recognition domain protein</fullName>
    </submittedName>
</protein>
<evidence type="ECO:0000256" key="2">
    <source>
        <dbReference type="ARBA" id="ARBA00023125"/>
    </source>
</evidence>
<dbReference type="InterPro" id="IPR036244">
    <property type="entry name" value="TipA-like_antibiotic-bd"/>
</dbReference>
<dbReference type="Pfam" id="PF07739">
    <property type="entry name" value="TipAS"/>
    <property type="match status" value="1"/>
</dbReference>
<dbReference type="PANTHER" id="PTHR30204">
    <property type="entry name" value="REDOX-CYCLING DRUG-SENSING TRANSCRIPTIONAL ACTIVATOR SOXR"/>
    <property type="match status" value="1"/>
</dbReference>
<dbReference type="SMART" id="SM00422">
    <property type="entry name" value="HTH_MERR"/>
    <property type="match status" value="1"/>
</dbReference>
<dbReference type="GO" id="GO:0003677">
    <property type="term" value="F:DNA binding"/>
    <property type="evidence" value="ECO:0007669"/>
    <property type="project" value="UniProtKB-KW"/>
</dbReference>
<accession>A0A133ZSC8</accession>
<comment type="caution">
    <text evidence="6">The sequence shown here is derived from an EMBL/GenBank/DDBJ whole genome shotgun (WGS) entry which is preliminary data.</text>
</comment>
<dbReference type="Gene3D" id="1.10.1660.10">
    <property type="match status" value="1"/>
</dbReference>
<evidence type="ECO:0000313" key="7">
    <source>
        <dbReference type="Proteomes" id="UP000070355"/>
    </source>
</evidence>
<proteinExistence type="predicted"/>
<keyword evidence="4" id="KW-0804">Transcription</keyword>
<dbReference type="AlphaFoldDB" id="A0A133ZSC8"/>
<dbReference type="EMBL" id="LSDC01000099">
    <property type="protein sequence ID" value="KXB58330.1"/>
    <property type="molecule type" value="Genomic_DNA"/>
</dbReference>
<name>A0A133ZSC8_9BACL</name>
<evidence type="ECO:0000256" key="3">
    <source>
        <dbReference type="ARBA" id="ARBA00023159"/>
    </source>
</evidence>
<sequence length="255" mass="30087">MKYIENLGAKMRINEVAKLTGVSARTLQYYDEIGLLIPEKLNNGYRDYSDENLDKLQKILFYRFLKFKLNDIKELLDADIDSLKILEQQRELILKEKENFEIILHNIEKTIKTYKGEQKMTIEEKFNGFKKEDLNKYEDQAIEKYGKGTIEESKKRQSGKEDIVSEKFNSVFRSMAEYRKNNIDIEEKEVQSKVEELYNYMNKYAFDCSVEVFSYIGKGYSQNPEFKNNIDKFGEGVAEYTSKAINAYCKSRLNK</sequence>
<dbReference type="Pfam" id="PF13411">
    <property type="entry name" value="MerR_1"/>
    <property type="match status" value="1"/>
</dbReference>
<dbReference type="GO" id="GO:0003700">
    <property type="term" value="F:DNA-binding transcription factor activity"/>
    <property type="evidence" value="ECO:0007669"/>
    <property type="project" value="InterPro"/>
</dbReference>
<dbReference type="Gene3D" id="1.10.490.50">
    <property type="entry name" value="Antibiotic binding domain of TipA-like multidrug resistance regulators"/>
    <property type="match status" value="1"/>
</dbReference>
<dbReference type="Proteomes" id="UP000070355">
    <property type="component" value="Unassembled WGS sequence"/>
</dbReference>
<dbReference type="SUPFAM" id="SSF46955">
    <property type="entry name" value="Putative DNA-binding domain"/>
    <property type="match status" value="1"/>
</dbReference>
<keyword evidence="1" id="KW-0805">Transcription regulation</keyword>
<dbReference type="InterPro" id="IPR012925">
    <property type="entry name" value="TipAS_dom"/>
</dbReference>
<dbReference type="STRING" id="1379.HMPREF3186_01408"/>
<reference evidence="7" key="1">
    <citation type="submission" date="2016-01" db="EMBL/GenBank/DDBJ databases">
        <authorList>
            <person name="Mitreva M."/>
            <person name="Pepin K.H."/>
            <person name="Mihindukulasuriya K.A."/>
            <person name="Fulton R."/>
            <person name="Fronick C."/>
            <person name="O'Laughlin M."/>
            <person name="Miner T."/>
            <person name="Herter B."/>
            <person name="Rosa B.A."/>
            <person name="Cordes M."/>
            <person name="Tomlinson C."/>
            <person name="Wollam A."/>
            <person name="Palsikar V.B."/>
            <person name="Mardis E.R."/>
            <person name="Wilson R.K."/>
        </authorList>
    </citation>
    <scope>NUCLEOTIDE SEQUENCE [LARGE SCALE GENOMIC DNA]</scope>
    <source>
        <strain evidence="7">DNF01167</strain>
    </source>
</reference>
<feature type="domain" description="HTH merR-type" evidence="5">
    <location>
        <begin position="10"/>
        <end position="78"/>
    </location>
</feature>
<dbReference type="PROSITE" id="PS50937">
    <property type="entry name" value="HTH_MERR_2"/>
    <property type="match status" value="1"/>
</dbReference>
<dbReference type="PATRIC" id="fig|1379.3.peg.1392"/>
<evidence type="ECO:0000256" key="1">
    <source>
        <dbReference type="ARBA" id="ARBA00023015"/>
    </source>
</evidence>
<evidence type="ECO:0000313" key="6">
    <source>
        <dbReference type="EMBL" id="KXB58330.1"/>
    </source>
</evidence>
<dbReference type="InterPro" id="IPR009061">
    <property type="entry name" value="DNA-bd_dom_put_sf"/>
</dbReference>
<dbReference type="CDD" id="cd01106">
    <property type="entry name" value="HTH_TipAL-Mta"/>
    <property type="match status" value="1"/>
</dbReference>
<dbReference type="InterPro" id="IPR000551">
    <property type="entry name" value="MerR-type_HTH_dom"/>
</dbReference>
<keyword evidence="2" id="KW-0238">DNA-binding</keyword>
<evidence type="ECO:0000256" key="4">
    <source>
        <dbReference type="ARBA" id="ARBA00023163"/>
    </source>
</evidence>
<gene>
    <name evidence="6" type="ORF">HMPREF3186_01408</name>
</gene>
<dbReference type="PANTHER" id="PTHR30204:SF90">
    <property type="entry name" value="HTH-TYPE TRANSCRIPTIONAL ACTIVATOR MTA"/>
    <property type="match status" value="1"/>
</dbReference>
<dbReference type="InterPro" id="IPR047057">
    <property type="entry name" value="MerR_fam"/>
</dbReference>
<keyword evidence="3" id="KW-0010">Activator</keyword>
<evidence type="ECO:0000259" key="5">
    <source>
        <dbReference type="PROSITE" id="PS50937"/>
    </source>
</evidence>
<dbReference type="SUPFAM" id="SSF89082">
    <property type="entry name" value="Antibiotic binding domain of TipA-like multidrug resistance regulators"/>
    <property type="match status" value="1"/>
</dbReference>
<organism evidence="6 7">
    <name type="scientific">Gemella haemolysans</name>
    <dbReference type="NCBI Taxonomy" id="1379"/>
    <lineage>
        <taxon>Bacteria</taxon>
        <taxon>Bacillati</taxon>
        <taxon>Bacillota</taxon>
        <taxon>Bacilli</taxon>
        <taxon>Bacillales</taxon>
        <taxon>Gemellaceae</taxon>
        <taxon>Gemella</taxon>
    </lineage>
</organism>